<evidence type="ECO:0000256" key="4">
    <source>
        <dbReference type="PIRSR" id="PIRSR001227-1"/>
    </source>
</evidence>
<feature type="binding site" evidence="5">
    <location>
        <position position="332"/>
    </location>
    <ligand>
        <name>Ca(2+)</name>
        <dbReference type="ChEBI" id="CHEBI:29108"/>
    </ligand>
</feature>
<dbReference type="OrthoDB" id="9759796at2"/>
<keyword evidence="5" id="KW-0106">Calcium</keyword>
<name>A0A2N5M0E4_9BACI</name>
<comment type="cofactor">
    <cofactor evidence="5">
        <name>Ca(2+)</name>
        <dbReference type="ChEBI" id="CHEBI:29108"/>
    </cofactor>
    <text evidence="5">Binds 1 Ca(2+) ion per dimer.</text>
</comment>
<keyword evidence="3" id="KW-0865">Zymogen</keyword>
<keyword evidence="6" id="KW-1133">Transmembrane helix</keyword>
<dbReference type="GO" id="GO:0017000">
    <property type="term" value="P:antibiotic biosynthetic process"/>
    <property type="evidence" value="ECO:0007669"/>
    <property type="project" value="InterPro"/>
</dbReference>
<dbReference type="PANTHER" id="PTHR34218">
    <property type="entry name" value="PEPTIDASE S45 PENICILLIN AMIDASE"/>
    <property type="match status" value="1"/>
</dbReference>
<dbReference type="PIRSF" id="PIRSF001227">
    <property type="entry name" value="Pen_acylase"/>
    <property type="match status" value="1"/>
</dbReference>
<keyword evidence="6" id="KW-0472">Membrane</keyword>
<dbReference type="Gene3D" id="1.10.439.10">
    <property type="entry name" value="Penicillin Amidohydrolase, domain 1"/>
    <property type="match status" value="1"/>
</dbReference>
<evidence type="ECO:0000313" key="8">
    <source>
        <dbReference type="Proteomes" id="UP000234748"/>
    </source>
</evidence>
<evidence type="ECO:0000256" key="1">
    <source>
        <dbReference type="ARBA" id="ARBA00006586"/>
    </source>
</evidence>
<evidence type="ECO:0000256" key="3">
    <source>
        <dbReference type="ARBA" id="ARBA00023145"/>
    </source>
</evidence>
<feature type="binding site" evidence="5">
    <location>
        <position position="329"/>
    </location>
    <ligand>
        <name>Ca(2+)</name>
        <dbReference type="ChEBI" id="CHEBI:29108"/>
    </ligand>
</feature>
<dbReference type="GO" id="GO:0016811">
    <property type="term" value="F:hydrolase activity, acting on carbon-nitrogen (but not peptide) bonds, in linear amides"/>
    <property type="evidence" value="ECO:0007669"/>
    <property type="project" value="InterPro"/>
</dbReference>
<gene>
    <name evidence="7" type="ORF">CUU66_21635</name>
</gene>
<dbReference type="PANTHER" id="PTHR34218:SF4">
    <property type="entry name" value="ACYL-HOMOSERINE LACTONE ACYLASE QUIP"/>
    <property type="match status" value="1"/>
</dbReference>
<dbReference type="GO" id="GO:0046872">
    <property type="term" value="F:metal ion binding"/>
    <property type="evidence" value="ECO:0007669"/>
    <property type="project" value="UniProtKB-KW"/>
</dbReference>
<dbReference type="Gene3D" id="2.30.120.10">
    <property type="match status" value="1"/>
</dbReference>
<protein>
    <submittedName>
        <fullName evidence="7">Penicillin acylase family protein</fullName>
    </submittedName>
</protein>
<dbReference type="Pfam" id="PF01804">
    <property type="entry name" value="Penicil_amidase"/>
    <property type="match status" value="1"/>
</dbReference>
<feature type="transmembrane region" description="Helical" evidence="6">
    <location>
        <begin position="18"/>
        <end position="41"/>
    </location>
</feature>
<feature type="active site" description="Nucleophile" evidence="4">
    <location>
        <position position="257"/>
    </location>
</feature>
<dbReference type="Gene3D" id="3.60.20.10">
    <property type="entry name" value="Glutamine Phosphoribosylpyrophosphate, subunit 1, domain 1"/>
    <property type="match status" value="1"/>
</dbReference>
<accession>A0A2N5M0E4</accession>
<dbReference type="CDD" id="cd03747">
    <property type="entry name" value="Ntn_PGA_like"/>
    <property type="match status" value="1"/>
</dbReference>
<dbReference type="SUPFAM" id="SSF56235">
    <property type="entry name" value="N-terminal nucleophile aminohydrolases (Ntn hydrolases)"/>
    <property type="match status" value="1"/>
</dbReference>
<proteinExistence type="inferred from homology"/>
<dbReference type="InterPro" id="IPR043147">
    <property type="entry name" value="Penicillin_amidase_A-knob"/>
</dbReference>
<comment type="similarity">
    <text evidence="1">Belongs to the peptidase S45 family.</text>
</comment>
<keyword evidence="8" id="KW-1185">Reference proteome</keyword>
<comment type="caution">
    <text evidence="7">The sequence shown here is derived from an EMBL/GenBank/DDBJ whole genome shotgun (WGS) entry which is preliminary data.</text>
</comment>
<keyword evidence="2" id="KW-0378">Hydrolase</keyword>
<evidence type="ECO:0000256" key="2">
    <source>
        <dbReference type="ARBA" id="ARBA00022801"/>
    </source>
</evidence>
<keyword evidence="6" id="KW-0812">Transmembrane</keyword>
<evidence type="ECO:0000256" key="5">
    <source>
        <dbReference type="PIRSR" id="PIRSR001227-2"/>
    </source>
</evidence>
<dbReference type="InterPro" id="IPR029055">
    <property type="entry name" value="Ntn_hydrolases_N"/>
</dbReference>
<reference evidence="7 8" key="1">
    <citation type="submission" date="2017-11" db="EMBL/GenBank/DDBJ databases">
        <title>Comparitive Functional Genomics of Dry Heat Resistant strains isolated from the Viking Spacecraft.</title>
        <authorList>
            <person name="Seuylemezian A."/>
            <person name="Cooper K."/>
            <person name="Vaishampayan P."/>
        </authorList>
    </citation>
    <scope>NUCLEOTIDE SEQUENCE [LARGE SCALE GENOMIC DNA]</scope>
    <source>
        <strain evidence="7 8">V1-29</strain>
    </source>
</reference>
<organism evidence="7 8">
    <name type="scientific">Peribacillus deserti</name>
    <dbReference type="NCBI Taxonomy" id="673318"/>
    <lineage>
        <taxon>Bacteria</taxon>
        <taxon>Bacillati</taxon>
        <taxon>Bacillota</taxon>
        <taxon>Bacilli</taxon>
        <taxon>Bacillales</taxon>
        <taxon>Bacillaceae</taxon>
        <taxon>Peribacillus</taxon>
    </lineage>
</organism>
<evidence type="ECO:0000313" key="7">
    <source>
        <dbReference type="EMBL" id="PLT27846.1"/>
    </source>
</evidence>
<dbReference type="InterPro" id="IPR014395">
    <property type="entry name" value="Pen/GL7ACA/AHL_acylase"/>
</dbReference>
<dbReference type="RefSeq" id="WP_101645465.1">
    <property type="nucleotide sequence ID" value="NZ_PGUY01000075.1"/>
</dbReference>
<evidence type="ECO:0000256" key="6">
    <source>
        <dbReference type="SAM" id="Phobius"/>
    </source>
</evidence>
<dbReference type="InterPro" id="IPR043146">
    <property type="entry name" value="Penicillin_amidase_N_B-knob"/>
</dbReference>
<dbReference type="InterPro" id="IPR002692">
    <property type="entry name" value="S45"/>
</dbReference>
<keyword evidence="5" id="KW-0479">Metal-binding</keyword>
<dbReference type="Proteomes" id="UP000234748">
    <property type="component" value="Unassembled WGS sequence"/>
</dbReference>
<dbReference type="AlphaFoldDB" id="A0A2N5M0E4"/>
<dbReference type="Gene3D" id="1.10.1400.10">
    <property type="match status" value="1"/>
</dbReference>
<dbReference type="EMBL" id="PGUY01000075">
    <property type="protein sequence ID" value="PLT27846.1"/>
    <property type="molecule type" value="Genomic_DNA"/>
</dbReference>
<sequence length="789" mass="88727">MEAVIQKQKKRQKRWGRLLAATLAVIVTLLLIALAFLNYYASRSLPKIEGELQVKGLNEPVSVIRDTAGVPHVTAASEHDLYVAQGFIQAQDRLFQMDLSRRQASGTLSEVIGEAAVDRDKFFRTLGLRRAAEKSWAAYSAEAKQVLKWYAEGVNAYIAGLRESGKWPVEFKLAGYTPNNWTPADSLTIGKYMAFDLGGHWQAQAFRQYLLQKFPKEKAYDLFPSYPKDAPYILSQNEMNIEKSLSAAIIPPEFNGSNNWVVSGSKTKSGKPILADDPHLSLATPSIWYQMHLKTKDINVSGVIFAGIPGIILGHNDKIAWGVTNTGPDVQDLYIEKRNSEDPQKFLHNGKWEQASIVEEPIKIKDGKTIPYKVTITRHGPVISEFAAESGKNTQLSLKWTALEPSVELEAILNMNKAGNWDEFEKALEKFQVPAQNFVFASGDGTIAYKANGNIPIRKRGDALLPVPGWTDEYEWEGYIPYDKLPRVLNPAEGFISTANNKVTSDDYPFHISNVWAQPYRQMRIQEVLKSNDNFTVKDMQKLQMDQMNLQAEEFAPQFIKQLQGEKLNKKQKDALAILENWNFKDDKDLAAPLIFNIWMGHINNEMFQGQISEDMMELFDGRKSVVDALLRNAFEGNEGAWVKEQGGITQYLKKCLNLTLSDIEDLQGTDKDKWSWGNYHKVNFTHPLSSISVLKYVFNRDGSLPVGGSSVTVQAAGTDNNGLVNHGGSWRFTIDTADMNKGYHLVGPGQSGHLKSKWYHDQLDDWADGTYHTTLLDEKKGDKLILKP</sequence>
<dbReference type="InterPro" id="IPR023343">
    <property type="entry name" value="Penicillin_amidase_dom1"/>
</dbReference>